<dbReference type="GO" id="GO:0030244">
    <property type="term" value="P:cellulose biosynthetic process"/>
    <property type="evidence" value="ECO:0007669"/>
    <property type="project" value="InterPro"/>
</dbReference>
<reference evidence="8" key="2">
    <citation type="journal article" date="2015" name="Data Brief">
        <title>Shoot transcriptome of the giant reed, Arundo donax.</title>
        <authorList>
            <person name="Barrero R.A."/>
            <person name="Guerrero F.D."/>
            <person name="Moolhuijzen P."/>
            <person name="Goolsby J.A."/>
            <person name="Tidwell J."/>
            <person name="Bellgard S.E."/>
            <person name="Bellgard M.I."/>
        </authorList>
    </citation>
    <scope>NUCLEOTIDE SEQUENCE</scope>
    <source>
        <tissue evidence="8">Shoot tissue taken approximately 20 cm above the soil surface</tissue>
    </source>
</reference>
<evidence type="ECO:0000256" key="7">
    <source>
        <dbReference type="SAM" id="MobiDB-lite"/>
    </source>
</evidence>
<evidence type="ECO:0000256" key="4">
    <source>
        <dbReference type="ARBA" id="ARBA00022692"/>
    </source>
</evidence>
<feature type="compositionally biased region" description="Basic and acidic residues" evidence="7">
    <location>
        <begin position="46"/>
        <end position="59"/>
    </location>
</feature>
<feature type="region of interest" description="Disordered" evidence="7">
    <location>
        <begin position="108"/>
        <end position="167"/>
    </location>
</feature>
<evidence type="ECO:0000256" key="5">
    <source>
        <dbReference type="ARBA" id="ARBA00022989"/>
    </source>
</evidence>
<dbReference type="GO" id="GO:0016760">
    <property type="term" value="F:cellulose synthase (UDP-forming) activity"/>
    <property type="evidence" value="ECO:0007669"/>
    <property type="project" value="InterPro"/>
</dbReference>
<accession>A0A0A9E615</accession>
<feature type="compositionally biased region" description="Low complexity" evidence="7">
    <location>
        <begin position="124"/>
        <end position="167"/>
    </location>
</feature>
<evidence type="ECO:0000313" key="8">
    <source>
        <dbReference type="EMBL" id="JAD96194.1"/>
    </source>
</evidence>
<evidence type="ECO:0000256" key="6">
    <source>
        <dbReference type="ARBA" id="ARBA00023136"/>
    </source>
</evidence>
<dbReference type="Pfam" id="PF03552">
    <property type="entry name" value="Cellulose_synt"/>
    <property type="match status" value="1"/>
</dbReference>
<organism evidence="8">
    <name type="scientific">Arundo donax</name>
    <name type="common">Giant reed</name>
    <name type="synonym">Donax arundinaceus</name>
    <dbReference type="NCBI Taxonomy" id="35708"/>
    <lineage>
        <taxon>Eukaryota</taxon>
        <taxon>Viridiplantae</taxon>
        <taxon>Streptophyta</taxon>
        <taxon>Embryophyta</taxon>
        <taxon>Tracheophyta</taxon>
        <taxon>Spermatophyta</taxon>
        <taxon>Magnoliopsida</taxon>
        <taxon>Liliopsida</taxon>
        <taxon>Poales</taxon>
        <taxon>Poaceae</taxon>
        <taxon>PACMAD clade</taxon>
        <taxon>Arundinoideae</taxon>
        <taxon>Arundineae</taxon>
        <taxon>Arundo</taxon>
    </lineage>
</organism>
<feature type="region of interest" description="Disordered" evidence="7">
    <location>
        <begin position="45"/>
        <end position="73"/>
    </location>
</feature>
<keyword evidence="2" id="KW-0328">Glycosyltransferase</keyword>
<name>A0A0A9E615_ARUDO</name>
<evidence type="ECO:0000256" key="1">
    <source>
        <dbReference type="ARBA" id="ARBA00004308"/>
    </source>
</evidence>
<comment type="subcellular location">
    <subcellularLocation>
        <location evidence="1">Endomembrane system</location>
    </subcellularLocation>
</comment>
<reference evidence="8" key="1">
    <citation type="submission" date="2014-09" db="EMBL/GenBank/DDBJ databases">
        <authorList>
            <person name="Magalhaes I.L.F."/>
            <person name="Oliveira U."/>
            <person name="Santos F.R."/>
            <person name="Vidigal T.H.D.A."/>
            <person name="Brescovit A.D."/>
            <person name="Santos A.J."/>
        </authorList>
    </citation>
    <scope>NUCLEOTIDE SEQUENCE</scope>
    <source>
        <tissue evidence="8">Shoot tissue taken approximately 20 cm above the soil surface</tissue>
    </source>
</reference>
<dbReference type="AlphaFoldDB" id="A0A0A9E615"/>
<proteinExistence type="predicted"/>
<evidence type="ECO:0000256" key="2">
    <source>
        <dbReference type="ARBA" id="ARBA00022676"/>
    </source>
</evidence>
<dbReference type="GO" id="GO:0012505">
    <property type="term" value="C:endomembrane system"/>
    <property type="evidence" value="ECO:0007669"/>
    <property type="project" value="UniProtKB-SubCell"/>
</dbReference>
<keyword evidence="5" id="KW-1133">Transmembrane helix</keyword>
<keyword evidence="3" id="KW-0808">Transferase</keyword>
<keyword evidence="4" id="KW-0812">Transmembrane</keyword>
<dbReference type="GO" id="GO:0016020">
    <property type="term" value="C:membrane"/>
    <property type="evidence" value="ECO:0007669"/>
    <property type="project" value="InterPro"/>
</dbReference>
<evidence type="ECO:0000256" key="3">
    <source>
        <dbReference type="ARBA" id="ARBA00022679"/>
    </source>
</evidence>
<dbReference type="EMBL" id="GBRH01201701">
    <property type="protein sequence ID" value="JAD96194.1"/>
    <property type="molecule type" value="Transcribed_RNA"/>
</dbReference>
<dbReference type="InterPro" id="IPR005150">
    <property type="entry name" value="Cellulose_synth"/>
</dbReference>
<keyword evidence="6" id="KW-0472">Membrane</keyword>
<protein>
    <submittedName>
        <fullName evidence="8">ATCSLD5</fullName>
    </submittedName>
</protein>
<sequence length="167" mass="18071">MYVGTGCVFRRTALYGFSPPRATEHHGWLGRNKIKLFLRRKATMGKKMDRESSNDDKEMMLPPIEDDGGGFQQLDDIESSALLPRRFGSSATFVASIPVAEYQGRLLQDTPGAHHGRPAGASHTSTSACTRSPPSSCSSTASCWPSPSSPASSSCSRSTPRSWRSCS</sequence>